<dbReference type="Proteomes" id="UP000267536">
    <property type="component" value="Unassembled WGS sequence"/>
</dbReference>
<dbReference type="RefSeq" id="WP_123926463.1">
    <property type="nucleotide sequence ID" value="NZ_JBPSDP010000003.1"/>
</dbReference>
<keyword evidence="1" id="KW-0472">Membrane</keyword>
<organism evidence="2 3">
    <name type="scientific">Gordonia oryzae</name>
    <dbReference type="NCBI Taxonomy" id="2487349"/>
    <lineage>
        <taxon>Bacteria</taxon>
        <taxon>Bacillati</taxon>
        <taxon>Actinomycetota</taxon>
        <taxon>Actinomycetes</taxon>
        <taxon>Mycobacteriales</taxon>
        <taxon>Gordoniaceae</taxon>
        <taxon>Gordonia</taxon>
    </lineage>
</organism>
<gene>
    <name evidence="2" type="ORF">EF294_05600</name>
</gene>
<reference evidence="2 3" key="1">
    <citation type="submission" date="2018-11" db="EMBL/GenBank/DDBJ databases">
        <title>Draft genome sequence of Gordonia sp. RS15-1S isolated from rice stems.</title>
        <authorList>
            <person name="Muangham S."/>
        </authorList>
    </citation>
    <scope>NUCLEOTIDE SEQUENCE [LARGE SCALE GENOMIC DNA]</scope>
    <source>
        <strain evidence="2 3">RS15-1S</strain>
    </source>
</reference>
<comment type="caution">
    <text evidence="2">The sequence shown here is derived from an EMBL/GenBank/DDBJ whole genome shotgun (WGS) entry which is preliminary data.</text>
</comment>
<keyword evidence="3" id="KW-1185">Reference proteome</keyword>
<evidence type="ECO:0000313" key="2">
    <source>
        <dbReference type="EMBL" id="RPA65302.1"/>
    </source>
</evidence>
<sequence length="78" mass="7626">MIGARDQGRFPQVLAMSNGAVAGLTIGISVYAAAILIAVGLGISAARQGRHRVAIACAIVVGVLTVAGVIIAVASSVA</sequence>
<feature type="transmembrane region" description="Helical" evidence="1">
    <location>
        <begin position="53"/>
        <end position="74"/>
    </location>
</feature>
<protein>
    <submittedName>
        <fullName evidence="2">Uncharacterized protein</fullName>
    </submittedName>
</protein>
<name>A0A3N4GR58_9ACTN</name>
<dbReference type="OrthoDB" id="9970978at2"/>
<keyword evidence="1" id="KW-0812">Transmembrane</keyword>
<feature type="transmembrane region" description="Helical" evidence="1">
    <location>
        <begin position="20"/>
        <end position="41"/>
    </location>
</feature>
<accession>A0A3N4GR58</accession>
<dbReference type="AlphaFoldDB" id="A0A3N4GR58"/>
<keyword evidence="1" id="KW-1133">Transmembrane helix</keyword>
<evidence type="ECO:0000313" key="3">
    <source>
        <dbReference type="Proteomes" id="UP000267536"/>
    </source>
</evidence>
<proteinExistence type="predicted"/>
<evidence type="ECO:0000256" key="1">
    <source>
        <dbReference type="SAM" id="Phobius"/>
    </source>
</evidence>
<dbReference type="EMBL" id="RKMH01000003">
    <property type="protein sequence ID" value="RPA65302.1"/>
    <property type="molecule type" value="Genomic_DNA"/>
</dbReference>